<protein>
    <recommendedName>
        <fullName evidence="3">DUF4218 domain-containing protein</fullName>
    </recommendedName>
</protein>
<dbReference type="EMBL" id="KV427630">
    <property type="protein sequence ID" value="KZT05324.1"/>
    <property type="molecule type" value="Genomic_DNA"/>
</dbReference>
<dbReference type="OrthoDB" id="3247418at2759"/>
<dbReference type="Proteomes" id="UP000076871">
    <property type="component" value="Unassembled WGS sequence"/>
</dbReference>
<feature type="non-terminal residue" evidence="1">
    <location>
        <position position="377"/>
    </location>
</feature>
<proteinExistence type="predicted"/>
<organism evidence="1 2">
    <name type="scientific">Laetiporus sulphureus 93-53</name>
    <dbReference type="NCBI Taxonomy" id="1314785"/>
    <lineage>
        <taxon>Eukaryota</taxon>
        <taxon>Fungi</taxon>
        <taxon>Dikarya</taxon>
        <taxon>Basidiomycota</taxon>
        <taxon>Agaricomycotina</taxon>
        <taxon>Agaricomycetes</taxon>
        <taxon>Polyporales</taxon>
        <taxon>Laetiporus</taxon>
    </lineage>
</organism>
<dbReference type="AlphaFoldDB" id="A0A165DPC4"/>
<evidence type="ECO:0008006" key="3">
    <source>
        <dbReference type="Google" id="ProtNLM"/>
    </source>
</evidence>
<keyword evidence="2" id="KW-1185">Reference proteome</keyword>
<dbReference type="RefSeq" id="XP_040763064.1">
    <property type="nucleotide sequence ID" value="XM_040903270.1"/>
</dbReference>
<evidence type="ECO:0000313" key="2">
    <source>
        <dbReference type="Proteomes" id="UP000076871"/>
    </source>
</evidence>
<accession>A0A165DPC4</accession>
<evidence type="ECO:0000313" key="1">
    <source>
        <dbReference type="EMBL" id="KZT05324.1"/>
    </source>
</evidence>
<reference evidence="1 2" key="1">
    <citation type="journal article" date="2016" name="Mol. Biol. Evol.">
        <title>Comparative Genomics of Early-Diverging Mushroom-Forming Fungi Provides Insights into the Origins of Lignocellulose Decay Capabilities.</title>
        <authorList>
            <person name="Nagy L.G."/>
            <person name="Riley R."/>
            <person name="Tritt A."/>
            <person name="Adam C."/>
            <person name="Daum C."/>
            <person name="Floudas D."/>
            <person name="Sun H."/>
            <person name="Yadav J.S."/>
            <person name="Pangilinan J."/>
            <person name="Larsson K.H."/>
            <person name="Matsuura K."/>
            <person name="Barry K."/>
            <person name="Labutti K."/>
            <person name="Kuo R."/>
            <person name="Ohm R.A."/>
            <person name="Bhattacharya S.S."/>
            <person name="Shirouzu T."/>
            <person name="Yoshinaga Y."/>
            <person name="Martin F.M."/>
            <person name="Grigoriev I.V."/>
            <person name="Hibbett D.S."/>
        </authorList>
    </citation>
    <scope>NUCLEOTIDE SEQUENCE [LARGE SCALE GENOMIC DNA]</scope>
    <source>
        <strain evidence="1 2">93-53</strain>
    </source>
</reference>
<dbReference type="GeneID" id="63820301"/>
<sequence>MHNLLLGLVQYHVRMIIGMDMPVNDRYDDDVDDPESMRTPDSTNIRKEVEKIEKILVSEDAAKKLDRKSRLALRLMCQKRGVEQPSWGSTKKLKKKVIIDALMVSPLQNSYRPSFEIPARSIPIAAHDSVIGKDYVDECAENIAKKSEDDESSRAVAVFSGKDLRNLQHDISQTTRPTYSSGPPCNMGTKARGKLKADHWKAVIEFELPVSLMKRWKPSTAHTHPDRDTRYALIRSTMLLACAVQYATSYIISEEHKQIYTEHMHSYVSGIRELRPDLSLRPNHHAALHLGDFLLRFGPIRGWWMFPFERVIGILQQTNTNGKLGQLEKTMLESFCAAANIKAFLKCAECPDVLRKCSSIIESCFNEGDRGTLMSDI</sequence>
<dbReference type="STRING" id="1314785.A0A165DPC4"/>
<name>A0A165DPC4_9APHY</name>
<dbReference type="InParanoid" id="A0A165DPC4"/>
<gene>
    <name evidence="1" type="ORF">LAESUDRAFT_620742</name>
</gene>